<dbReference type="PANTHER" id="PTHR36435:SF1">
    <property type="entry name" value="CAAX AMINO TERMINAL PROTEASE FAMILY PROTEIN"/>
    <property type="match status" value="1"/>
</dbReference>
<organism evidence="2 3">
    <name type="scientific">Staphylococcus hyicus</name>
    <dbReference type="NCBI Taxonomy" id="1284"/>
    <lineage>
        <taxon>Bacteria</taxon>
        <taxon>Bacillati</taxon>
        <taxon>Bacillota</taxon>
        <taxon>Bacilli</taxon>
        <taxon>Bacillales</taxon>
        <taxon>Staphylococcaceae</taxon>
        <taxon>Staphylococcus</taxon>
    </lineage>
</organism>
<dbReference type="GO" id="GO:0004175">
    <property type="term" value="F:endopeptidase activity"/>
    <property type="evidence" value="ECO:0007669"/>
    <property type="project" value="UniProtKB-ARBA"/>
</dbReference>
<feature type="domain" description="CAAX prenyl protease 2/Lysostaphin resistance protein A-like" evidence="1">
    <location>
        <begin position="143"/>
        <end position="235"/>
    </location>
</feature>
<keyword evidence="2" id="KW-0645">Protease</keyword>
<dbReference type="RefSeq" id="WP_039644343.1">
    <property type="nucleotide sequence ID" value="NZ_CP008747.1"/>
</dbReference>
<name>A0A0A8HMS6_STAHY</name>
<dbReference type="Pfam" id="PF02517">
    <property type="entry name" value="Rce1-like"/>
    <property type="match status" value="1"/>
</dbReference>
<evidence type="ECO:0000313" key="3">
    <source>
        <dbReference type="Proteomes" id="UP000285625"/>
    </source>
</evidence>
<dbReference type="HOGENOM" id="CLU_093480_1_0_9"/>
<sequence>MSKFYWSDVRWHNLWLIPILFVSMIASLIYIMVNVAIFEILLNLTDQPIVNIEEAIVLAQLFSYIMVIFAFFCINIDLLRTWMKQWWDGLRRYWLWIIGLYIVTFGLSWIYGNLKEIFPYIFTTETTQNQQMIEEMLSIPELMIFNFLLIVIAGPIVEEIFFRHILIGELGKKFNFIAMSIVSVLLFSAIHLVDFSNWFEIIDYLIIAIPLVYLYMKSGRNLGVAFAFHILNNLISYCISMLV</sequence>
<dbReference type="GO" id="GO:0080120">
    <property type="term" value="P:CAAX-box protein maturation"/>
    <property type="evidence" value="ECO:0007669"/>
    <property type="project" value="UniProtKB-ARBA"/>
</dbReference>
<keyword evidence="2" id="KW-0482">Metalloprotease</keyword>
<accession>A0A0A8HMS6</accession>
<gene>
    <name evidence="2" type="ORF">BUZ57_09010</name>
</gene>
<comment type="caution">
    <text evidence="2">The sequence shown here is derived from an EMBL/GenBank/DDBJ whole genome shotgun (WGS) entry which is preliminary data.</text>
</comment>
<dbReference type="InterPro" id="IPR052710">
    <property type="entry name" value="CAAX_protease"/>
</dbReference>
<evidence type="ECO:0000259" key="1">
    <source>
        <dbReference type="Pfam" id="PF02517"/>
    </source>
</evidence>
<keyword evidence="2" id="KW-0378">Hydrolase</keyword>
<dbReference type="STRING" id="1284.SHYC_02860"/>
<dbReference type="PANTHER" id="PTHR36435">
    <property type="entry name" value="SLR1288 PROTEIN"/>
    <property type="match status" value="1"/>
</dbReference>
<dbReference type="Proteomes" id="UP000285625">
    <property type="component" value="Unassembled WGS sequence"/>
</dbReference>
<dbReference type="KEGG" id="shu:SHYC_02860"/>
<protein>
    <submittedName>
        <fullName evidence="2">CPBP family intramembrane metalloprotease</fullName>
    </submittedName>
</protein>
<reference evidence="2 3" key="1">
    <citation type="journal article" date="2016" name="Front. Microbiol.">
        <title>Comprehensive Phylogenetic Analysis of Bovine Non-aureus Staphylococci Species Based on Whole-Genome Sequencing.</title>
        <authorList>
            <person name="Naushad S."/>
            <person name="Barkema H.W."/>
            <person name="Luby C."/>
            <person name="Condas L.A."/>
            <person name="Nobrega D.B."/>
            <person name="Carson D.A."/>
            <person name="De Buck J."/>
        </authorList>
    </citation>
    <scope>NUCLEOTIDE SEQUENCE [LARGE SCALE GENOMIC DNA]</scope>
    <source>
        <strain evidence="2 3">SNUC 5959</strain>
    </source>
</reference>
<dbReference type="EMBL" id="QXVO01000027">
    <property type="protein sequence ID" value="RIO44746.1"/>
    <property type="molecule type" value="Genomic_DNA"/>
</dbReference>
<dbReference type="GO" id="GO:0006508">
    <property type="term" value="P:proteolysis"/>
    <property type="evidence" value="ECO:0007669"/>
    <property type="project" value="UniProtKB-KW"/>
</dbReference>
<dbReference type="GeneID" id="41072408"/>
<dbReference type="InterPro" id="IPR003675">
    <property type="entry name" value="Rce1/LyrA-like_dom"/>
</dbReference>
<dbReference type="AlphaFoldDB" id="A0A0A8HMS6"/>
<evidence type="ECO:0000313" key="2">
    <source>
        <dbReference type="EMBL" id="RIO44746.1"/>
    </source>
</evidence>
<proteinExistence type="predicted"/>
<dbReference type="GO" id="GO:0008237">
    <property type="term" value="F:metallopeptidase activity"/>
    <property type="evidence" value="ECO:0007669"/>
    <property type="project" value="UniProtKB-KW"/>
</dbReference>